<proteinExistence type="inferred from homology"/>
<dbReference type="AlphaFoldDB" id="A0A1F7F7P9"/>
<dbReference type="GO" id="GO:0000271">
    <property type="term" value="P:polysaccharide biosynthetic process"/>
    <property type="evidence" value="ECO:0007669"/>
    <property type="project" value="TreeGrafter"/>
</dbReference>
<dbReference type="GO" id="GO:0008483">
    <property type="term" value="F:transaminase activity"/>
    <property type="evidence" value="ECO:0007669"/>
    <property type="project" value="TreeGrafter"/>
</dbReference>
<comment type="similarity">
    <text evidence="2 5">Belongs to the DegT/DnrJ/EryC1 family.</text>
</comment>
<dbReference type="EMBL" id="MFYX01000105">
    <property type="protein sequence ID" value="OGK02608.1"/>
    <property type="molecule type" value="Genomic_DNA"/>
</dbReference>
<protein>
    <submittedName>
        <fullName evidence="6">Erythromycin biosynthesis sensory transduction protein eryC1</fullName>
    </submittedName>
</protein>
<sequence>MENVPFLDMEAVHAGLEDEMVAVFRQTLKSGRFIGGPKVEGFEAAFASFCEVPYCVGVGSGTDALRFALIAAGIASDDRVITVPNTFIATTEAITQSNAHPVLIDVDERTFTMSAERLTHYLEQECAKETASGQTREIKSGKRVAAVVPVHLYGQMADMDPIIELANAHGLIVIEDACQAHGAEYFSKKQNRWCKAGSMGNAAAFSFYPGKNLGALGEGGAVTTHDSGIAEKIRRLRDHGQSKKYIHEIEGYNGRLDALQADFLTIKLSKLNEWNELRQQIARRYDNLLANVGDIVTPFTPVWARSIYHLYVVRTQRRDPLKKYLLDHGIETGLHYPLPLHLQAAYEKLGYPPKSFPVTEKAALEILSLPMFPSLSESRQERVIEHIKEFYQSPV</sequence>
<evidence type="ECO:0000256" key="1">
    <source>
        <dbReference type="ARBA" id="ARBA00022898"/>
    </source>
</evidence>
<dbReference type="PANTHER" id="PTHR30244:SF36">
    <property type="entry name" value="3-OXO-GLUCOSE-6-PHOSPHATE:GLUTAMATE AMINOTRANSFERASE"/>
    <property type="match status" value="1"/>
</dbReference>
<dbReference type="InterPro" id="IPR000653">
    <property type="entry name" value="DegT/StrS_aminotransferase"/>
</dbReference>
<feature type="active site" description="Proton acceptor" evidence="3">
    <location>
        <position position="211"/>
    </location>
</feature>
<accession>A0A1F7F7P9</accession>
<comment type="caution">
    <text evidence="6">The sequence shown here is derived from an EMBL/GenBank/DDBJ whole genome shotgun (WGS) entry which is preliminary data.</text>
</comment>
<dbReference type="GO" id="GO:0030170">
    <property type="term" value="F:pyridoxal phosphate binding"/>
    <property type="evidence" value="ECO:0007669"/>
    <property type="project" value="TreeGrafter"/>
</dbReference>
<feature type="modified residue" description="N6-(pyridoxal phosphate)lysine" evidence="4">
    <location>
        <position position="211"/>
    </location>
</feature>
<dbReference type="Gene3D" id="3.40.640.10">
    <property type="entry name" value="Type I PLP-dependent aspartate aminotransferase-like (Major domain)"/>
    <property type="match status" value="1"/>
</dbReference>
<keyword evidence="1 4" id="KW-0663">Pyridoxal phosphate</keyword>
<dbReference type="PANTHER" id="PTHR30244">
    <property type="entry name" value="TRANSAMINASE"/>
    <property type="match status" value="1"/>
</dbReference>
<dbReference type="Pfam" id="PF01041">
    <property type="entry name" value="DegT_DnrJ_EryC1"/>
    <property type="match status" value="1"/>
</dbReference>
<dbReference type="InterPro" id="IPR015422">
    <property type="entry name" value="PyrdxlP-dep_Trfase_small"/>
</dbReference>
<organism evidence="6 7">
    <name type="scientific">Candidatus Raymondbacteria bacterium RIFOXYD12_FULL_49_13</name>
    <dbReference type="NCBI Taxonomy" id="1817890"/>
    <lineage>
        <taxon>Bacteria</taxon>
        <taxon>Raymondiibacteriota</taxon>
    </lineage>
</organism>
<dbReference type="PIRSF" id="PIRSF000390">
    <property type="entry name" value="PLP_StrS"/>
    <property type="match status" value="1"/>
</dbReference>
<evidence type="ECO:0000256" key="5">
    <source>
        <dbReference type="RuleBase" id="RU004508"/>
    </source>
</evidence>
<reference evidence="6 7" key="1">
    <citation type="journal article" date="2016" name="Nat. Commun.">
        <title>Thousands of microbial genomes shed light on interconnected biogeochemical processes in an aquifer system.</title>
        <authorList>
            <person name="Anantharaman K."/>
            <person name="Brown C.T."/>
            <person name="Hug L.A."/>
            <person name="Sharon I."/>
            <person name="Castelle C.J."/>
            <person name="Probst A.J."/>
            <person name="Thomas B.C."/>
            <person name="Singh A."/>
            <person name="Wilkins M.J."/>
            <person name="Karaoz U."/>
            <person name="Brodie E.L."/>
            <person name="Williams K.H."/>
            <person name="Hubbard S.S."/>
            <person name="Banfield J.F."/>
        </authorList>
    </citation>
    <scope>NUCLEOTIDE SEQUENCE [LARGE SCALE GENOMIC DNA]</scope>
</reference>
<dbReference type="Gene3D" id="3.90.1150.10">
    <property type="entry name" value="Aspartate Aminotransferase, domain 1"/>
    <property type="match status" value="1"/>
</dbReference>
<evidence type="ECO:0000256" key="3">
    <source>
        <dbReference type="PIRSR" id="PIRSR000390-1"/>
    </source>
</evidence>
<evidence type="ECO:0000256" key="4">
    <source>
        <dbReference type="PIRSR" id="PIRSR000390-2"/>
    </source>
</evidence>
<evidence type="ECO:0000313" key="7">
    <source>
        <dbReference type="Proteomes" id="UP000179243"/>
    </source>
</evidence>
<name>A0A1F7F7P9_UNCRA</name>
<dbReference type="Proteomes" id="UP000179243">
    <property type="component" value="Unassembled WGS sequence"/>
</dbReference>
<dbReference type="InterPro" id="IPR015421">
    <property type="entry name" value="PyrdxlP-dep_Trfase_major"/>
</dbReference>
<dbReference type="CDD" id="cd00616">
    <property type="entry name" value="AHBA_syn"/>
    <property type="match status" value="1"/>
</dbReference>
<dbReference type="SUPFAM" id="SSF53383">
    <property type="entry name" value="PLP-dependent transferases"/>
    <property type="match status" value="1"/>
</dbReference>
<evidence type="ECO:0000313" key="6">
    <source>
        <dbReference type="EMBL" id="OGK02608.1"/>
    </source>
</evidence>
<dbReference type="InterPro" id="IPR015424">
    <property type="entry name" value="PyrdxlP-dep_Trfase"/>
</dbReference>
<gene>
    <name evidence="6" type="ORF">A2519_12335</name>
</gene>
<evidence type="ECO:0000256" key="2">
    <source>
        <dbReference type="ARBA" id="ARBA00037999"/>
    </source>
</evidence>